<gene>
    <name evidence="2" type="ORF">PISMIDRAFT_687783</name>
</gene>
<protein>
    <recommendedName>
        <fullName evidence="4">F-box domain-containing protein</fullName>
    </recommendedName>
</protein>
<dbReference type="AlphaFoldDB" id="A0A0C9YD76"/>
<evidence type="ECO:0000313" key="2">
    <source>
        <dbReference type="EMBL" id="KIK14646.1"/>
    </source>
</evidence>
<dbReference type="InterPro" id="IPR032675">
    <property type="entry name" value="LRR_dom_sf"/>
</dbReference>
<evidence type="ECO:0000256" key="1">
    <source>
        <dbReference type="SAM" id="Coils"/>
    </source>
</evidence>
<keyword evidence="1" id="KW-0175">Coiled coil</keyword>
<evidence type="ECO:0000313" key="3">
    <source>
        <dbReference type="Proteomes" id="UP000054018"/>
    </source>
</evidence>
<name>A0A0C9YD76_9AGAM</name>
<dbReference type="STRING" id="765257.A0A0C9YD76"/>
<accession>A0A0C9YD76</accession>
<proteinExistence type="predicted"/>
<dbReference type="EMBL" id="KN833929">
    <property type="protein sequence ID" value="KIK14646.1"/>
    <property type="molecule type" value="Genomic_DNA"/>
</dbReference>
<reference evidence="2 3" key="1">
    <citation type="submission" date="2014-04" db="EMBL/GenBank/DDBJ databases">
        <authorList>
            <consortium name="DOE Joint Genome Institute"/>
            <person name="Kuo A."/>
            <person name="Kohler A."/>
            <person name="Costa M.D."/>
            <person name="Nagy L.G."/>
            <person name="Floudas D."/>
            <person name="Copeland A."/>
            <person name="Barry K.W."/>
            <person name="Cichocki N."/>
            <person name="Veneault-Fourrey C."/>
            <person name="LaButti K."/>
            <person name="Lindquist E.A."/>
            <person name="Lipzen A."/>
            <person name="Lundell T."/>
            <person name="Morin E."/>
            <person name="Murat C."/>
            <person name="Sun H."/>
            <person name="Tunlid A."/>
            <person name="Henrissat B."/>
            <person name="Grigoriev I.V."/>
            <person name="Hibbett D.S."/>
            <person name="Martin F."/>
            <person name="Nordberg H.P."/>
            <person name="Cantor M.N."/>
            <person name="Hua S.X."/>
        </authorList>
    </citation>
    <scope>NUCLEOTIDE SEQUENCE [LARGE SCALE GENOMIC DNA]</scope>
    <source>
        <strain evidence="2 3">441</strain>
    </source>
</reference>
<reference evidence="3" key="2">
    <citation type="submission" date="2015-01" db="EMBL/GenBank/DDBJ databases">
        <title>Evolutionary Origins and Diversification of the Mycorrhizal Mutualists.</title>
        <authorList>
            <consortium name="DOE Joint Genome Institute"/>
            <consortium name="Mycorrhizal Genomics Consortium"/>
            <person name="Kohler A."/>
            <person name="Kuo A."/>
            <person name="Nagy L.G."/>
            <person name="Floudas D."/>
            <person name="Copeland A."/>
            <person name="Barry K.W."/>
            <person name="Cichocki N."/>
            <person name="Veneault-Fourrey C."/>
            <person name="LaButti K."/>
            <person name="Lindquist E.A."/>
            <person name="Lipzen A."/>
            <person name="Lundell T."/>
            <person name="Morin E."/>
            <person name="Murat C."/>
            <person name="Riley R."/>
            <person name="Ohm R."/>
            <person name="Sun H."/>
            <person name="Tunlid A."/>
            <person name="Henrissat B."/>
            <person name="Grigoriev I.V."/>
            <person name="Hibbett D.S."/>
            <person name="Martin F."/>
        </authorList>
    </citation>
    <scope>NUCLEOTIDE SEQUENCE [LARGE SCALE GENOMIC DNA]</scope>
    <source>
        <strain evidence="3">441</strain>
    </source>
</reference>
<dbReference type="OrthoDB" id="2630593at2759"/>
<dbReference type="Proteomes" id="UP000054018">
    <property type="component" value="Unassembled WGS sequence"/>
</dbReference>
<sequence length="505" mass="56263">MSLTRFSDVAIAADELAAARAELAQLQDCERELLEELGRVRAAVRVQKGKIDDLFKQQRLPAPITRLPLTVLSDIIHRVILDTRPESDAHRCTKRQLASVSPHWRDAILGFPDLWTTIAIDPSWSISLVMAHVERSGGCPLDIIISNWSSHSDSFNDLIGVAVTCGYRWRSLVIQQIGGKPGVQQLVKSIWKMRFPSLERVEIFGVQTSDNPPFLTPRYAPTLKNLTLCDQDKIDELQVNPNLKAGHFHWSGRSFGSRPLSPLLSCQQLRKLVLSGSTGLRDQWPEPRSIYLPALASLTLNLADPHPALAAIVAPNLSYLSCSRARSWALVFKDFPDVFINVRHLHLTDTKDGNVPLEAAEADVKAICAACPGVHHVELLAGDILAFFNQNTPVDCWLSLEHLTLKGLKVGAIPHDLIQWLDERNFRGQSPLRVTLSDFRVPENTPDGPWLTTLCESLRGRCLFELNDFPLKITVKAHSSSQGDVLESRGSYDPLRIFVNEGFEG</sequence>
<dbReference type="Gene3D" id="3.80.10.10">
    <property type="entry name" value="Ribonuclease Inhibitor"/>
    <property type="match status" value="1"/>
</dbReference>
<organism evidence="2 3">
    <name type="scientific">Pisolithus microcarpus 441</name>
    <dbReference type="NCBI Taxonomy" id="765257"/>
    <lineage>
        <taxon>Eukaryota</taxon>
        <taxon>Fungi</taxon>
        <taxon>Dikarya</taxon>
        <taxon>Basidiomycota</taxon>
        <taxon>Agaricomycotina</taxon>
        <taxon>Agaricomycetes</taxon>
        <taxon>Agaricomycetidae</taxon>
        <taxon>Boletales</taxon>
        <taxon>Sclerodermatineae</taxon>
        <taxon>Pisolithaceae</taxon>
        <taxon>Pisolithus</taxon>
    </lineage>
</organism>
<evidence type="ECO:0008006" key="4">
    <source>
        <dbReference type="Google" id="ProtNLM"/>
    </source>
</evidence>
<dbReference type="HOGENOM" id="CLU_023752_1_0_1"/>
<feature type="coiled-coil region" evidence="1">
    <location>
        <begin position="9"/>
        <end position="36"/>
    </location>
</feature>
<keyword evidence="3" id="KW-1185">Reference proteome</keyword>
<dbReference type="SUPFAM" id="SSF52047">
    <property type="entry name" value="RNI-like"/>
    <property type="match status" value="1"/>
</dbReference>